<dbReference type="EMBL" id="BKAL01000005">
    <property type="protein sequence ID" value="GEP68995.1"/>
    <property type="molecule type" value="Genomic_DNA"/>
</dbReference>
<name>A0A512PCQ9_9CELL</name>
<dbReference type="Gene3D" id="1.10.1220.10">
    <property type="entry name" value="Met repressor-like"/>
    <property type="match status" value="1"/>
</dbReference>
<keyword evidence="2" id="KW-1185">Reference proteome</keyword>
<sequence>MATTLRLPPELQARLKETAAREHRSEHAVIVEAIERYTADRDRRRDIALARVLERDQAILDALA</sequence>
<evidence type="ECO:0000313" key="2">
    <source>
        <dbReference type="Proteomes" id="UP000321798"/>
    </source>
</evidence>
<dbReference type="RefSeq" id="WP_146952767.1">
    <property type="nucleotide sequence ID" value="NZ_BAABBJ010000003.1"/>
</dbReference>
<dbReference type="AlphaFoldDB" id="A0A512PCQ9"/>
<gene>
    <name evidence="1" type="ORF">CSO01_17100</name>
</gene>
<dbReference type="SUPFAM" id="SSF47598">
    <property type="entry name" value="Ribbon-helix-helix"/>
    <property type="match status" value="1"/>
</dbReference>
<comment type="caution">
    <text evidence="1">The sequence shown here is derived from an EMBL/GenBank/DDBJ whole genome shotgun (WGS) entry which is preliminary data.</text>
</comment>
<protein>
    <submittedName>
        <fullName evidence="1">Uncharacterized protein</fullName>
    </submittedName>
</protein>
<evidence type="ECO:0000313" key="1">
    <source>
        <dbReference type="EMBL" id="GEP68995.1"/>
    </source>
</evidence>
<dbReference type="InterPro" id="IPR013321">
    <property type="entry name" value="Arc_rbn_hlx_hlx"/>
</dbReference>
<dbReference type="Proteomes" id="UP000321798">
    <property type="component" value="Unassembled WGS sequence"/>
</dbReference>
<accession>A0A512PCQ9</accession>
<organism evidence="1 2">
    <name type="scientific">Cellulomonas soli</name>
    <dbReference type="NCBI Taxonomy" id="931535"/>
    <lineage>
        <taxon>Bacteria</taxon>
        <taxon>Bacillati</taxon>
        <taxon>Actinomycetota</taxon>
        <taxon>Actinomycetes</taxon>
        <taxon>Micrococcales</taxon>
        <taxon>Cellulomonadaceae</taxon>
        <taxon>Cellulomonas</taxon>
    </lineage>
</organism>
<dbReference type="InterPro" id="IPR010985">
    <property type="entry name" value="Ribbon_hlx_hlx"/>
</dbReference>
<reference evidence="1 2" key="1">
    <citation type="submission" date="2019-07" db="EMBL/GenBank/DDBJ databases">
        <title>Whole genome shotgun sequence of Cellulomonas soli NBRC 109434.</title>
        <authorList>
            <person name="Hosoyama A."/>
            <person name="Uohara A."/>
            <person name="Ohji S."/>
            <person name="Ichikawa N."/>
        </authorList>
    </citation>
    <scope>NUCLEOTIDE SEQUENCE [LARGE SCALE GENOMIC DNA]</scope>
    <source>
        <strain evidence="1 2">NBRC 109434</strain>
    </source>
</reference>
<dbReference type="GO" id="GO:0006355">
    <property type="term" value="P:regulation of DNA-templated transcription"/>
    <property type="evidence" value="ECO:0007669"/>
    <property type="project" value="InterPro"/>
</dbReference>
<proteinExistence type="predicted"/>
<dbReference type="OrthoDB" id="8907023at2"/>